<dbReference type="OrthoDB" id="2951834at2759"/>
<dbReference type="InterPro" id="IPR056632">
    <property type="entry name" value="DUF7730"/>
</dbReference>
<name>A0A6A6UFY4_9PEZI</name>
<evidence type="ECO:0000313" key="3">
    <source>
        <dbReference type="Proteomes" id="UP000799302"/>
    </source>
</evidence>
<dbReference type="AlphaFoldDB" id="A0A6A6UFY4"/>
<gene>
    <name evidence="2" type="ORF">BT63DRAFT_412246</name>
</gene>
<evidence type="ECO:0000313" key="2">
    <source>
        <dbReference type="EMBL" id="KAF2671185.1"/>
    </source>
</evidence>
<feature type="domain" description="DUF7730" evidence="1">
    <location>
        <begin position="7"/>
        <end position="100"/>
    </location>
</feature>
<accession>A0A6A6UFY4</accession>
<dbReference type="PANTHER" id="PTHR42085:SF2">
    <property type="entry name" value="F-BOX DOMAIN-CONTAINING PROTEIN"/>
    <property type="match status" value="1"/>
</dbReference>
<proteinExistence type="predicted"/>
<evidence type="ECO:0000259" key="1">
    <source>
        <dbReference type="Pfam" id="PF24864"/>
    </source>
</evidence>
<dbReference type="Proteomes" id="UP000799302">
    <property type="component" value="Unassembled WGS sequence"/>
</dbReference>
<keyword evidence="3" id="KW-1185">Reference proteome</keyword>
<sequence length="365" mass="41705">MSVHDGRGSFLRKLPMELRLMVYENLLVDPASPHIYYAVKISRNESRKRIYTNEAIYVSRNPRHAMTKVYVNILQTCKQIYGEAHPILYSSNTFELRCQHVNSSPSVWAAKSMDRIYPQPLSSVSTNLITRLEVVVDSFMSIAAAEMIVNLFPALRSLRPISRTLGSFHYPISRHQSDILREFTKFTHVTVACTIVFGFHDGSPSDLDLNAMKSRWLSEHVEYNDPENLQNQIDPVLGSLGYDAPVIPRCRYYIPHFGPHREIMQHIEQALKRRDCPEDVPMAWSFRTVTKFNALCFIAVDLKTNKRQDHIPCEIVGPFGATSRNEGIDEEAESLSQEQKDEELPRALRQLASITTYSSCGFVGH</sequence>
<dbReference type="InterPro" id="IPR038883">
    <property type="entry name" value="AN11006-like"/>
</dbReference>
<dbReference type="EMBL" id="MU004233">
    <property type="protein sequence ID" value="KAF2671185.1"/>
    <property type="molecule type" value="Genomic_DNA"/>
</dbReference>
<organism evidence="2 3">
    <name type="scientific">Microthyrium microscopicum</name>
    <dbReference type="NCBI Taxonomy" id="703497"/>
    <lineage>
        <taxon>Eukaryota</taxon>
        <taxon>Fungi</taxon>
        <taxon>Dikarya</taxon>
        <taxon>Ascomycota</taxon>
        <taxon>Pezizomycotina</taxon>
        <taxon>Dothideomycetes</taxon>
        <taxon>Dothideomycetes incertae sedis</taxon>
        <taxon>Microthyriales</taxon>
        <taxon>Microthyriaceae</taxon>
        <taxon>Microthyrium</taxon>
    </lineage>
</organism>
<reference evidence="2" key="1">
    <citation type="journal article" date="2020" name="Stud. Mycol.">
        <title>101 Dothideomycetes genomes: a test case for predicting lifestyles and emergence of pathogens.</title>
        <authorList>
            <person name="Haridas S."/>
            <person name="Albert R."/>
            <person name="Binder M."/>
            <person name="Bloem J."/>
            <person name="Labutti K."/>
            <person name="Salamov A."/>
            <person name="Andreopoulos B."/>
            <person name="Baker S."/>
            <person name="Barry K."/>
            <person name="Bills G."/>
            <person name="Bluhm B."/>
            <person name="Cannon C."/>
            <person name="Castanera R."/>
            <person name="Culley D."/>
            <person name="Daum C."/>
            <person name="Ezra D."/>
            <person name="Gonzalez J."/>
            <person name="Henrissat B."/>
            <person name="Kuo A."/>
            <person name="Liang C."/>
            <person name="Lipzen A."/>
            <person name="Lutzoni F."/>
            <person name="Magnuson J."/>
            <person name="Mondo S."/>
            <person name="Nolan M."/>
            <person name="Ohm R."/>
            <person name="Pangilinan J."/>
            <person name="Park H.-J."/>
            <person name="Ramirez L."/>
            <person name="Alfaro M."/>
            <person name="Sun H."/>
            <person name="Tritt A."/>
            <person name="Yoshinaga Y."/>
            <person name="Zwiers L.-H."/>
            <person name="Turgeon B."/>
            <person name="Goodwin S."/>
            <person name="Spatafora J."/>
            <person name="Crous P."/>
            <person name="Grigoriev I."/>
        </authorList>
    </citation>
    <scope>NUCLEOTIDE SEQUENCE</scope>
    <source>
        <strain evidence="2">CBS 115976</strain>
    </source>
</reference>
<dbReference type="PANTHER" id="PTHR42085">
    <property type="entry name" value="F-BOX DOMAIN-CONTAINING PROTEIN"/>
    <property type="match status" value="1"/>
</dbReference>
<protein>
    <recommendedName>
        <fullName evidence="1">DUF7730 domain-containing protein</fullName>
    </recommendedName>
</protein>
<dbReference type="Pfam" id="PF24864">
    <property type="entry name" value="DUF7730"/>
    <property type="match status" value="1"/>
</dbReference>